<feature type="transmembrane region" description="Helical" evidence="2">
    <location>
        <begin position="273"/>
        <end position="291"/>
    </location>
</feature>
<reference evidence="4" key="2">
    <citation type="submission" date="2020-09" db="EMBL/GenBank/DDBJ databases">
        <authorList>
            <person name="Sun Q."/>
            <person name="Ohkuma M."/>
        </authorList>
    </citation>
    <scope>NUCLEOTIDE SEQUENCE</scope>
    <source>
        <strain evidence="4">JCM 4784</strain>
    </source>
</reference>
<dbReference type="Proteomes" id="UP000608024">
    <property type="component" value="Unassembled WGS sequence"/>
</dbReference>
<name>A0A918ZTH9_9ACTN</name>
<keyword evidence="2" id="KW-1133">Transmembrane helix</keyword>
<reference evidence="4" key="1">
    <citation type="journal article" date="2014" name="Int. J. Syst. Evol. Microbiol.">
        <title>Complete genome sequence of Corynebacterium casei LMG S-19264T (=DSM 44701T), isolated from a smear-ripened cheese.</title>
        <authorList>
            <consortium name="US DOE Joint Genome Institute (JGI-PGF)"/>
            <person name="Walter F."/>
            <person name="Albersmeier A."/>
            <person name="Kalinowski J."/>
            <person name="Ruckert C."/>
        </authorList>
    </citation>
    <scope>NUCLEOTIDE SEQUENCE</scope>
    <source>
        <strain evidence="4">JCM 4784</strain>
    </source>
</reference>
<dbReference type="SUPFAM" id="SSF48317">
    <property type="entry name" value="Acid phosphatase/Vanadium-dependent haloperoxidase"/>
    <property type="match status" value="1"/>
</dbReference>
<dbReference type="AlphaFoldDB" id="A0A918ZTH9"/>
<dbReference type="InterPro" id="IPR000326">
    <property type="entry name" value="PAP2/HPO"/>
</dbReference>
<dbReference type="InterPro" id="IPR036938">
    <property type="entry name" value="PAP2/HPO_sf"/>
</dbReference>
<evidence type="ECO:0000313" key="5">
    <source>
        <dbReference type="Proteomes" id="UP000608024"/>
    </source>
</evidence>
<dbReference type="EMBL" id="BNBT01000061">
    <property type="protein sequence ID" value="GHE67801.1"/>
    <property type="molecule type" value="Genomic_DNA"/>
</dbReference>
<sequence length="305" mass="31546">MTPGEGLPSSTPVVPSRTHLEPSAPELLTDRNAVRPNPPGPDATPITSAVPEPPPLFRDGRPSTAAGAPEKLSAMRTSPDPGGPPAPSGTTDSGRPPRWWPGPLVLGALFAVLTWQVVRDTPLRRLDERLGDGLRGGPLPRPFAELLADLGNMTVALPVLAAVVAYTARRGRRAGAERWWAPPLAAAGAMAAVPLLVVPLKVAVDRGAPPGMDGSGYYPSGHTATATVAYGAAALLLADRVRAPRALALACVLVNLGVGLGLVVRGYHWPADVVASWLLGGALLLVAARPLSRSTGRSSSRTPRC</sequence>
<feature type="region of interest" description="Disordered" evidence="1">
    <location>
        <begin position="1"/>
        <end position="98"/>
    </location>
</feature>
<feature type="transmembrane region" description="Helical" evidence="2">
    <location>
        <begin position="180"/>
        <end position="200"/>
    </location>
</feature>
<feature type="transmembrane region" description="Helical" evidence="2">
    <location>
        <begin position="220"/>
        <end position="239"/>
    </location>
</feature>
<evidence type="ECO:0000259" key="3">
    <source>
        <dbReference type="SMART" id="SM00014"/>
    </source>
</evidence>
<dbReference type="SMART" id="SM00014">
    <property type="entry name" value="acidPPc"/>
    <property type="match status" value="1"/>
</dbReference>
<comment type="caution">
    <text evidence="4">The sequence shown here is derived from an EMBL/GenBank/DDBJ whole genome shotgun (WGS) entry which is preliminary data.</text>
</comment>
<keyword evidence="5" id="KW-1185">Reference proteome</keyword>
<feature type="transmembrane region" description="Helical" evidence="2">
    <location>
        <begin position="246"/>
        <end position="267"/>
    </location>
</feature>
<keyword evidence="2" id="KW-0472">Membrane</keyword>
<accession>A0A918ZTH9</accession>
<evidence type="ECO:0000256" key="1">
    <source>
        <dbReference type="SAM" id="MobiDB-lite"/>
    </source>
</evidence>
<evidence type="ECO:0000313" key="4">
    <source>
        <dbReference type="EMBL" id="GHE67801.1"/>
    </source>
</evidence>
<keyword evidence="2" id="KW-0812">Transmembrane</keyword>
<dbReference type="Gene3D" id="1.20.144.10">
    <property type="entry name" value="Phosphatidic acid phosphatase type 2/haloperoxidase"/>
    <property type="match status" value="1"/>
</dbReference>
<protein>
    <recommendedName>
        <fullName evidence="3">Phosphatidic acid phosphatase type 2/haloperoxidase domain-containing protein</fullName>
    </recommendedName>
</protein>
<organism evidence="4 5">
    <name type="scientific">Streptomyces longispororuber</name>
    <dbReference type="NCBI Taxonomy" id="68230"/>
    <lineage>
        <taxon>Bacteria</taxon>
        <taxon>Bacillati</taxon>
        <taxon>Actinomycetota</taxon>
        <taxon>Actinomycetes</taxon>
        <taxon>Kitasatosporales</taxon>
        <taxon>Streptomycetaceae</taxon>
        <taxon>Streptomyces</taxon>
    </lineage>
</organism>
<dbReference type="Pfam" id="PF01569">
    <property type="entry name" value="PAP2"/>
    <property type="match status" value="1"/>
</dbReference>
<proteinExistence type="predicted"/>
<feature type="domain" description="Phosphatidic acid phosphatase type 2/haloperoxidase" evidence="3">
    <location>
        <begin position="181"/>
        <end position="288"/>
    </location>
</feature>
<gene>
    <name evidence="4" type="ORF">GCM10018785_40490</name>
</gene>
<feature type="transmembrane region" description="Helical" evidence="2">
    <location>
        <begin position="150"/>
        <end position="168"/>
    </location>
</feature>
<evidence type="ECO:0000256" key="2">
    <source>
        <dbReference type="SAM" id="Phobius"/>
    </source>
</evidence>